<dbReference type="GO" id="GO:0000022">
    <property type="term" value="P:mitotic spindle elongation"/>
    <property type="evidence" value="ECO:0007669"/>
    <property type="project" value="TreeGrafter"/>
</dbReference>
<sequence length="454" mass="49872">MPSAPARRPLSVDPSQSPLMSPTIQHSGPNPPPRWTRSTSGSRIGALSPGLHRRGRSGSIMSSTSFSQRPKGIRGYVRQAKSQYFRAQKMATKQFNRLNLWQKIGLVMFGTVSLVVGVLALVFHEKLLHSMVPISDKLKSMKAGWMFIWALCFASAFPPLFGYSTSITLAGFVYGFPNGWFIVSTATLVGSTASFITCRYWMRGFATRMVKNDKRFAALSSTLKHDGVKLLCMIRLCPLPYSISNGAISTFPSVSPWSFIFATAIATPKLFIHIFIGSRLAELAELGEKMDAKTKAINYASIIGGIVIGVATGWIIYKRMQTRIRHLEEQERTRLFASSSRGAATYSDSPRTSADLSASTLLAQHLAHSGHRTSEERDVEAQRAARFVTDLIEGDEDAQGLEFRDEDDLTYTDAEDGEGEDLLLEGEVGRGASELGEVQQGSQDGGVGKKDRRD</sequence>
<dbReference type="GO" id="GO:0000139">
    <property type="term" value="C:Golgi membrane"/>
    <property type="evidence" value="ECO:0007669"/>
    <property type="project" value="UniProtKB-SubCell"/>
</dbReference>
<dbReference type="Pfam" id="PF09335">
    <property type="entry name" value="VTT_dom"/>
    <property type="match status" value="1"/>
</dbReference>
<accession>A0A3N4HZL9</accession>
<dbReference type="PANTHER" id="PTHR47549">
    <property type="entry name" value="GOLGI APPARATUS MEMBRANE PROTEIN TVP38-RELATED"/>
    <property type="match status" value="1"/>
</dbReference>
<evidence type="ECO:0000313" key="14">
    <source>
        <dbReference type="Proteomes" id="UP000275078"/>
    </source>
</evidence>
<keyword evidence="8" id="KW-0333">Golgi apparatus</keyword>
<dbReference type="InterPro" id="IPR051076">
    <property type="entry name" value="Golgi_membrane_TVP38/TMEM64"/>
</dbReference>
<keyword evidence="6 11" id="KW-0812">Transmembrane</keyword>
<feature type="region of interest" description="Disordered" evidence="10">
    <location>
        <begin position="407"/>
        <end position="454"/>
    </location>
</feature>
<dbReference type="STRING" id="1160509.A0A3N4HZL9"/>
<feature type="region of interest" description="Disordered" evidence="10">
    <location>
        <begin position="1"/>
        <end position="72"/>
    </location>
</feature>
<dbReference type="InterPro" id="IPR032816">
    <property type="entry name" value="VTT_dom"/>
</dbReference>
<comment type="subcellular location">
    <subcellularLocation>
        <location evidence="2">Golgi apparatus membrane</location>
        <topology evidence="2">Multi-pass membrane protein</topology>
    </subcellularLocation>
</comment>
<keyword evidence="7 11" id="KW-1133">Transmembrane helix</keyword>
<dbReference type="GO" id="GO:0016192">
    <property type="term" value="P:vesicle-mediated transport"/>
    <property type="evidence" value="ECO:0007669"/>
    <property type="project" value="TreeGrafter"/>
</dbReference>
<dbReference type="Proteomes" id="UP000275078">
    <property type="component" value="Unassembled WGS sequence"/>
</dbReference>
<dbReference type="AlphaFoldDB" id="A0A3N4HZL9"/>
<dbReference type="EMBL" id="ML119728">
    <property type="protein sequence ID" value="RPA77310.1"/>
    <property type="molecule type" value="Genomic_DNA"/>
</dbReference>
<feature type="transmembrane region" description="Helical" evidence="11">
    <location>
        <begin position="181"/>
        <end position="202"/>
    </location>
</feature>
<evidence type="ECO:0000256" key="10">
    <source>
        <dbReference type="SAM" id="MobiDB-lite"/>
    </source>
</evidence>
<evidence type="ECO:0000259" key="12">
    <source>
        <dbReference type="Pfam" id="PF09335"/>
    </source>
</evidence>
<dbReference type="PANTHER" id="PTHR47549:SF1">
    <property type="entry name" value="GOLGI APPARATUS MEMBRANE PROTEIN TVP38"/>
    <property type="match status" value="1"/>
</dbReference>
<evidence type="ECO:0000256" key="2">
    <source>
        <dbReference type="ARBA" id="ARBA00004653"/>
    </source>
</evidence>
<name>A0A3N4HZL9_ASCIM</name>
<evidence type="ECO:0000256" key="5">
    <source>
        <dbReference type="ARBA" id="ARBA00020673"/>
    </source>
</evidence>
<evidence type="ECO:0000256" key="6">
    <source>
        <dbReference type="ARBA" id="ARBA00022692"/>
    </source>
</evidence>
<comment type="similarity">
    <text evidence="3">Belongs to the TVP38/TMEM64 family.</text>
</comment>
<evidence type="ECO:0000256" key="8">
    <source>
        <dbReference type="ARBA" id="ARBA00023034"/>
    </source>
</evidence>
<evidence type="ECO:0000256" key="7">
    <source>
        <dbReference type="ARBA" id="ARBA00022989"/>
    </source>
</evidence>
<evidence type="ECO:0000256" key="1">
    <source>
        <dbReference type="ARBA" id="ARBA00002978"/>
    </source>
</evidence>
<keyword evidence="14" id="KW-1185">Reference proteome</keyword>
<feature type="transmembrane region" description="Helical" evidence="11">
    <location>
        <begin position="104"/>
        <end position="123"/>
    </location>
</feature>
<proteinExistence type="inferred from homology"/>
<dbReference type="OrthoDB" id="166803at2759"/>
<feature type="transmembrane region" description="Helical" evidence="11">
    <location>
        <begin position="257"/>
        <end position="276"/>
    </location>
</feature>
<evidence type="ECO:0000313" key="13">
    <source>
        <dbReference type="EMBL" id="RPA77310.1"/>
    </source>
</evidence>
<keyword evidence="9 11" id="KW-0472">Membrane</keyword>
<feature type="transmembrane region" description="Helical" evidence="11">
    <location>
        <begin position="296"/>
        <end position="317"/>
    </location>
</feature>
<evidence type="ECO:0000256" key="11">
    <source>
        <dbReference type="SAM" id="Phobius"/>
    </source>
</evidence>
<evidence type="ECO:0000256" key="9">
    <source>
        <dbReference type="ARBA" id="ARBA00023136"/>
    </source>
</evidence>
<reference evidence="13 14" key="1">
    <citation type="journal article" date="2018" name="Nat. Ecol. Evol.">
        <title>Pezizomycetes genomes reveal the molecular basis of ectomycorrhizal truffle lifestyle.</title>
        <authorList>
            <person name="Murat C."/>
            <person name="Payen T."/>
            <person name="Noel B."/>
            <person name="Kuo A."/>
            <person name="Morin E."/>
            <person name="Chen J."/>
            <person name="Kohler A."/>
            <person name="Krizsan K."/>
            <person name="Balestrini R."/>
            <person name="Da Silva C."/>
            <person name="Montanini B."/>
            <person name="Hainaut M."/>
            <person name="Levati E."/>
            <person name="Barry K.W."/>
            <person name="Belfiori B."/>
            <person name="Cichocki N."/>
            <person name="Clum A."/>
            <person name="Dockter R.B."/>
            <person name="Fauchery L."/>
            <person name="Guy J."/>
            <person name="Iotti M."/>
            <person name="Le Tacon F."/>
            <person name="Lindquist E.A."/>
            <person name="Lipzen A."/>
            <person name="Malagnac F."/>
            <person name="Mello A."/>
            <person name="Molinier V."/>
            <person name="Miyauchi S."/>
            <person name="Poulain J."/>
            <person name="Riccioni C."/>
            <person name="Rubini A."/>
            <person name="Sitrit Y."/>
            <person name="Splivallo R."/>
            <person name="Traeger S."/>
            <person name="Wang M."/>
            <person name="Zifcakova L."/>
            <person name="Wipf D."/>
            <person name="Zambonelli A."/>
            <person name="Paolocci F."/>
            <person name="Nowrousian M."/>
            <person name="Ottonello S."/>
            <person name="Baldrian P."/>
            <person name="Spatafora J.W."/>
            <person name="Henrissat B."/>
            <person name="Nagy L.G."/>
            <person name="Aury J.M."/>
            <person name="Wincker P."/>
            <person name="Grigoriev I.V."/>
            <person name="Bonfante P."/>
            <person name="Martin F.M."/>
        </authorList>
    </citation>
    <scope>NUCLEOTIDE SEQUENCE [LARGE SCALE GENOMIC DNA]</scope>
    <source>
        <strain evidence="13 14">RN42</strain>
    </source>
</reference>
<gene>
    <name evidence="13" type="ORF">BJ508DRAFT_417144</name>
</gene>
<feature type="domain" description="VTT" evidence="12">
    <location>
        <begin position="164"/>
        <end position="278"/>
    </location>
</feature>
<evidence type="ECO:0000256" key="4">
    <source>
        <dbReference type="ARBA" id="ARBA00013533"/>
    </source>
</evidence>
<organism evidence="13 14">
    <name type="scientific">Ascobolus immersus RN42</name>
    <dbReference type="NCBI Taxonomy" id="1160509"/>
    <lineage>
        <taxon>Eukaryota</taxon>
        <taxon>Fungi</taxon>
        <taxon>Dikarya</taxon>
        <taxon>Ascomycota</taxon>
        <taxon>Pezizomycotina</taxon>
        <taxon>Pezizomycetes</taxon>
        <taxon>Pezizales</taxon>
        <taxon>Ascobolaceae</taxon>
        <taxon>Ascobolus</taxon>
    </lineage>
</organism>
<feature type="compositionally biased region" description="Polar residues" evidence="10">
    <location>
        <begin position="13"/>
        <end position="28"/>
    </location>
</feature>
<protein>
    <recommendedName>
        <fullName evidence="4">Golgi apparatus membrane protein TVP38</fullName>
    </recommendedName>
    <alternativeName>
        <fullName evidence="5">Golgi apparatus membrane protein tvp38</fullName>
    </alternativeName>
</protein>
<feature type="transmembrane region" description="Helical" evidence="11">
    <location>
        <begin position="143"/>
        <end position="161"/>
    </location>
</feature>
<feature type="compositionally biased region" description="Acidic residues" evidence="10">
    <location>
        <begin position="407"/>
        <end position="424"/>
    </location>
</feature>
<feature type="compositionally biased region" description="Polar residues" evidence="10">
    <location>
        <begin position="59"/>
        <end position="68"/>
    </location>
</feature>
<evidence type="ECO:0000256" key="3">
    <source>
        <dbReference type="ARBA" id="ARBA00008640"/>
    </source>
</evidence>
<comment type="function">
    <text evidence="1">Golgi membrane protein involved in vesicular trafficking and spindle migration.</text>
</comment>